<dbReference type="Pfam" id="PF00201">
    <property type="entry name" value="UDPGT"/>
    <property type="match status" value="1"/>
</dbReference>
<dbReference type="FunFam" id="3.40.50.2000:FF:000040">
    <property type="entry name" value="UDP-glycosyltransferase 76C1"/>
    <property type="match status" value="1"/>
</dbReference>
<protein>
    <submittedName>
        <fullName evidence="4">Uncharacterized protein</fullName>
    </submittedName>
</protein>
<keyword evidence="5" id="KW-1185">Reference proteome</keyword>
<dbReference type="Pfam" id="PF04788">
    <property type="entry name" value="DUF620"/>
    <property type="match status" value="1"/>
</dbReference>
<feature type="region of interest" description="Disordered" evidence="3">
    <location>
        <begin position="210"/>
        <end position="229"/>
    </location>
</feature>
<dbReference type="SUPFAM" id="SSF53756">
    <property type="entry name" value="UDP-Glycosyltransferase/glycogen phosphorylase"/>
    <property type="match status" value="1"/>
</dbReference>
<dbReference type="EMBL" id="JACXVP010000005">
    <property type="protein sequence ID" value="KAG5607494.1"/>
    <property type="molecule type" value="Genomic_DNA"/>
</dbReference>
<comment type="caution">
    <text evidence="4">The sequence shown here is derived from an EMBL/GenBank/DDBJ whole genome shotgun (WGS) entry which is preliminary data.</text>
</comment>
<dbReference type="OrthoDB" id="5835829at2759"/>
<dbReference type="AlphaFoldDB" id="A0A9J5Z971"/>
<dbReference type="InterPro" id="IPR002213">
    <property type="entry name" value="UDP_glucos_trans"/>
</dbReference>
<sequence length="928" mass="104982">MRTLCPNLDNEDGLETVLEVPIPEEMFVNSSHKNHVKSWQNMKSWIKSHSGNNNHHHDNYYYKSSAVSVIGGRNAEIQLLLGVVAAPLIPHPIKCNNHSLNKKINDHPIEASMAKYIVQQYIAAAGGEHALNSINSMYAMGKVKMMASEFIEGDGLGLNNGKVMKIKTAKNGTGEMGGFVLWQKRPDLWSIELVVSGCKISAGSDGKVSWRQTPWHHSHASRGPARPLRRSLQGLDPRSTADMFSDSICIGEKPVHGEDCFVLKFEAEPSSLKARSSSNVEIMRHTVWGYFSQRTGLLVQLEDSHLLRLKSPKDDVFWETTMESLIQEYRTIDGVNIAHAGKTCVSLFRFGENSEGHTRTRMEEVWTIEEVDFNIKGLSLDCFLPPSDLKKDDDQEIISDDDDINKNSRLESKNIIHHVNNPRFITAIKGAAKIITIIETLQHWPTMDEQESLPPHVLIFPLPLQGPVNSMFKLAELLCFSGLHITILLTENIHNRLVLHTDITSRFDQCLGFQIKTISDGLPDDHPRDGGKFMEVFDSLRTKTKTLFKDMLTSDLLCFDLNGKERRRVSCIIADGVLGFTCDVADEISVPIFCVRTISPCCLWIFFCLPKLIESGEYPFKDDNLDEPIKSVPGTETFLRRRDLPSFCRSGDLTDSNIQLFKTEGQENSRAHGLILNTFEELDEPVLNQMRTICPNLYPIGPLHAHLKKKQTTLRPSSNSLWAEDRTCIDWLNDQLPNSVIYVSFGSIAAMTNDQLIEFWYGLVNSGQKFLWVIRPDSIAGEEWRSKIPVDLVVGTKERGYTVEWAPQEEVLAHPAVGGFWTHCGWNSILESVYEGKPMICWPYFLDQQVNSRFVEKVWGIGLDMKDTCDREIVEKMVKDLMVLRKEEFLGRANHMSKLAKNCLREGGSSYSNFDRLVKDIKSLSDKV</sequence>
<proteinExistence type="inferred from homology"/>
<reference evidence="4 5" key="1">
    <citation type="submission" date="2020-09" db="EMBL/GenBank/DDBJ databases">
        <title>De no assembly of potato wild relative species, Solanum commersonii.</title>
        <authorList>
            <person name="Cho K."/>
        </authorList>
    </citation>
    <scope>NUCLEOTIDE SEQUENCE [LARGE SCALE GENOMIC DNA]</scope>
    <source>
        <strain evidence="4">LZ3.2</strain>
        <tissue evidence="4">Leaf</tissue>
    </source>
</reference>
<evidence type="ECO:0000256" key="2">
    <source>
        <dbReference type="ARBA" id="ARBA00022679"/>
    </source>
</evidence>
<dbReference type="PANTHER" id="PTHR31300:SF30">
    <property type="entry name" value="EMB|CAB81597.1"/>
    <property type="match status" value="1"/>
</dbReference>
<organism evidence="4 5">
    <name type="scientific">Solanum commersonii</name>
    <name type="common">Commerson's wild potato</name>
    <name type="synonym">Commerson's nightshade</name>
    <dbReference type="NCBI Taxonomy" id="4109"/>
    <lineage>
        <taxon>Eukaryota</taxon>
        <taxon>Viridiplantae</taxon>
        <taxon>Streptophyta</taxon>
        <taxon>Embryophyta</taxon>
        <taxon>Tracheophyta</taxon>
        <taxon>Spermatophyta</taxon>
        <taxon>Magnoliopsida</taxon>
        <taxon>eudicotyledons</taxon>
        <taxon>Gunneridae</taxon>
        <taxon>Pentapetalae</taxon>
        <taxon>asterids</taxon>
        <taxon>lamiids</taxon>
        <taxon>Solanales</taxon>
        <taxon>Solanaceae</taxon>
        <taxon>Solanoideae</taxon>
        <taxon>Solaneae</taxon>
        <taxon>Solanum</taxon>
    </lineage>
</organism>
<evidence type="ECO:0000256" key="1">
    <source>
        <dbReference type="ARBA" id="ARBA00009995"/>
    </source>
</evidence>
<comment type="similarity">
    <text evidence="1">Belongs to the UDP-glycosyltransferase family.</text>
</comment>
<name>A0A9J5Z971_SOLCO</name>
<dbReference type="PANTHER" id="PTHR31300">
    <property type="entry name" value="LIPASE"/>
    <property type="match status" value="1"/>
</dbReference>
<evidence type="ECO:0000256" key="3">
    <source>
        <dbReference type="SAM" id="MobiDB-lite"/>
    </source>
</evidence>
<accession>A0A9J5Z971</accession>
<evidence type="ECO:0000313" key="4">
    <source>
        <dbReference type="EMBL" id="KAG5607494.1"/>
    </source>
</evidence>
<keyword evidence="2" id="KW-0808">Transferase</keyword>
<dbReference type="GO" id="GO:0035251">
    <property type="term" value="F:UDP-glucosyltransferase activity"/>
    <property type="evidence" value="ECO:0007669"/>
    <property type="project" value="UniProtKB-ARBA"/>
</dbReference>
<dbReference type="Gene3D" id="3.40.50.2000">
    <property type="entry name" value="Glycogen Phosphorylase B"/>
    <property type="match status" value="2"/>
</dbReference>
<dbReference type="InterPro" id="IPR006873">
    <property type="entry name" value="DUF620"/>
</dbReference>
<dbReference type="Proteomes" id="UP000824120">
    <property type="component" value="Chromosome 5"/>
</dbReference>
<gene>
    <name evidence="4" type="ORF">H5410_028986</name>
</gene>
<evidence type="ECO:0000313" key="5">
    <source>
        <dbReference type="Proteomes" id="UP000824120"/>
    </source>
</evidence>
<dbReference type="CDD" id="cd03784">
    <property type="entry name" value="GT1_Gtf-like"/>
    <property type="match status" value="1"/>
</dbReference>